<proteinExistence type="inferred from homology"/>
<dbReference type="PANTHER" id="PTHR21227">
    <property type="entry name" value="TRNA-SPLICING ENDONUCLEASE SUBUNIT SEN2"/>
    <property type="match status" value="1"/>
</dbReference>
<feature type="region of interest" description="Disordered" evidence="4">
    <location>
        <begin position="231"/>
        <end position="265"/>
    </location>
</feature>
<feature type="domain" description="tRNA intron endonuclease catalytic" evidence="5">
    <location>
        <begin position="105"/>
        <end position="180"/>
    </location>
</feature>
<dbReference type="Gene3D" id="3.40.1350.10">
    <property type="match status" value="1"/>
</dbReference>
<keyword evidence="6" id="KW-0255">Endonuclease</keyword>
<dbReference type="InterPro" id="IPR011856">
    <property type="entry name" value="tRNA_endonuc-like_dom_sf"/>
</dbReference>
<dbReference type="EC" id="4.6.1.16" evidence="2"/>
<reference evidence="6 7" key="1">
    <citation type="submission" date="2013-11" db="EMBL/GenBank/DDBJ databases">
        <title>The Genome Sequence of Phytophthora parasitica P1976.</title>
        <authorList>
            <consortium name="The Broad Institute Genomics Platform"/>
            <person name="Russ C."/>
            <person name="Tyler B."/>
            <person name="Panabieres F."/>
            <person name="Shan W."/>
            <person name="Tripathy S."/>
            <person name="Grunwald N."/>
            <person name="Machado M."/>
            <person name="Johnson C.S."/>
            <person name="Walker B."/>
            <person name="Young S."/>
            <person name="Zeng Q."/>
            <person name="Gargeya S."/>
            <person name="Fitzgerald M."/>
            <person name="Haas B."/>
            <person name="Abouelleil A."/>
            <person name="Allen A.W."/>
            <person name="Alvarado L."/>
            <person name="Arachchi H.M."/>
            <person name="Berlin A.M."/>
            <person name="Chapman S.B."/>
            <person name="Gainer-Dewar J."/>
            <person name="Goldberg J."/>
            <person name="Griggs A."/>
            <person name="Gujja S."/>
            <person name="Hansen M."/>
            <person name="Howarth C."/>
            <person name="Imamovic A."/>
            <person name="Ireland A."/>
            <person name="Larimer J."/>
            <person name="McCowan C."/>
            <person name="Murphy C."/>
            <person name="Pearson M."/>
            <person name="Poon T.W."/>
            <person name="Priest M."/>
            <person name="Roberts A."/>
            <person name="Saif S."/>
            <person name="Shea T."/>
            <person name="Sisk P."/>
            <person name="Sykes S."/>
            <person name="Wortman J."/>
            <person name="Nusbaum C."/>
            <person name="Birren B."/>
        </authorList>
    </citation>
    <scope>NUCLEOTIDE SEQUENCE [LARGE SCALE GENOMIC DNA]</scope>
    <source>
        <strain evidence="6 7">P1976</strain>
    </source>
</reference>
<dbReference type="CDD" id="cd22363">
    <property type="entry name" value="tRNA-intron_lyase_C"/>
    <property type="match status" value="1"/>
</dbReference>
<dbReference type="OrthoDB" id="10249562at2759"/>
<dbReference type="InterPro" id="IPR006677">
    <property type="entry name" value="tRNA_intron_Endonuc_cat-like"/>
</dbReference>
<organism evidence="6 7">
    <name type="scientific">Phytophthora nicotianae P1976</name>
    <dbReference type="NCBI Taxonomy" id="1317066"/>
    <lineage>
        <taxon>Eukaryota</taxon>
        <taxon>Sar</taxon>
        <taxon>Stramenopiles</taxon>
        <taxon>Oomycota</taxon>
        <taxon>Peronosporomycetes</taxon>
        <taxon>Peronosporales</taxon>
        <taxon>Peronosporaceae</taxon>
        <taxon>Phytophthora</taxon>
    </lineage>
</organism>
<evidence type="ECO:0000256" key="1">
    <source>
        <dbReference type="ARBA" id="ARBA00008078"/>
    </source>
</evidence>
<dbReference type="GO" id="GO:0000379">
    <property type="term" value="P:tRNA-type intron splice site recognition and cleavage"/>
    <property type="evidence" value="ECO:0007669"/>
    <property type="project" value="TreeGrafter"/>
</dbReference>
<name>A0A080ZLE7_PHYNI</name>
<dbReference type="GO" id="GO:0003676">
    <property type="term" value="F:nucleic acid binding"/>
    <property type="evidence" value="ECO:0007669"/>
    <property type="project" value="InterPro"/>
</dbReference>
<accession>A0A080ZLE7</accession>
<dbReference type="SUPFAM" id="SSF53032">
    <property type="entry name" value="tRNA-intron endonuclease catalytic domain-like"/>
    <property type="match status" value="1"/>
</dbReference>
<comment type="caution">
    <text evidence="6">The sequence shown here is derived from an EMBL/GenBank/DDBJ whole genome shotgun (WGS) entry which is preliminary data.</text>
</comment>
<dbReference type="InterPro" id="IPR006676">
    <property type="entry name" value="tRNA_splic"/>
</dbReference>
<keyword evidence="6" id="KW-0540">Nuclease</keyword>
<evidence type="ECO:0000256" key="4">
    <source>
        <dbReference type="SAM" id="MobiDB-lite"/>
    </source>
</evidence>
<evidence type="ECO:0000256" key="3">
    <source>
        <dbReference type="ARBA" id="ARBA00034031"/>
    </source>
</evidence>
<keyword evidence="6" id="KW-0378">Hydrolase</keyword>
<feature type="compositionally biased region" description="Basic residues" evidence="4">
    <location>
        <begin position="236"/>
        <end position="251"/>
    </location>
</feature>
<dbReference type="AlphaFoldDB" id="A0A080ZLE7"/>
<sequence>MVTWQVLGNGLETEVTFEAEDNEARKDFQKKGLGIAAMSTSPVSLETVGKESNELVTSGNDTMETKRRRHLSLPETYYAVINGLLPIDEPLRELWERFNSLSVAFVRNFIVYQHFRHLDWIPKSGLNYGVHYVLYRGSATEFHSEYIVYVQDEASSWNTIQSLTRIAADVKKTVLLCTVTAQITGSEDSPVDLTFGVYSFHDVQYTVEAIAIRFWDPSIADGPQSYTFQQQPVLSKKPKTVKKKNRAKRPKHQLEETLTTSGNSA</sequence>
<comment type="catalytic activity">
    <reaction evidence="3">
        <text>pretRNA = a 3'-half-tRNA molecule with a 5'-OH end + a 5'-half-tRNA molecule with a 2',3'-cyclic phosphate end + an intron with a 2',3'-cyclic phosphate and a 5'-hydroxyl terminus.</text>
        <dbReference type="EC" id="4.6.1.16"/>
    </reaction>
</comment>
<evidence type="ECO:0000259" key="5">
    <source>
        <dbReference type="Pfam" id="PF01974"/>
    </source>
</evidence>
<dbReference type="GO" id="GO:0005737">
    <property type="term" value="C:cytoplasm"/>
    <property type="evidence" value="ECO:0007669"/>
    <property type="project" value="TreeGrafter"/>
</dbReference>
<dbReference type="EMBL" id="ANJA01002892">
    <property type="protein sequence ID" value="ETO67458.1"/>
    <property type="molecule type" value="Genomic_DNA"/>
</dbReference>
<feature type="compositionally biased region" description="Polar residues" evidence="4">
    <location>
        <begin position="256"/>
        <end position="265"/>
    </location>
</feature>
<dbReference type="Pfam" id="PF01974">
    <property type="entry name" value="tRNA_int_endo"/>
    <property type="match status" value="1"/>
</dbReference>
<evidence type="ECO:0000313" key="7">
    <source>
        <dbReference type="Proteomes" id="UP000028582"/>
    </source>
</evidence>
<dbReference type="GO" id="GO:0000214">
    <property type="term" value="C:tRNA-intron endonuclease complex"/>
    <property type="evidence" value="ECO:0007669"/>
    <property type="project" value="TreeGrafter"/>
</dbReference>
<gene>
    <name evidence="6" type="ORF">F444_15643</name>
</gene>
<dbReference type="InterPro" id="IPR036167">
    <property type="entry name" value="tRNA_intron_Endo_cat-like_sf"/>
</dbReference>
<evidence type="ECO:0000313" key="6">
    <source>
        <dbReference type="EMBL" id="ETO67458.1"/>
    </source>
</evidence>
<evidence type="ECO:0000256" key="2">
    <source>
        <dbReference type="ARBA" id="ARBA00012573"/>
    </source>
</evidence>
<dbReference type="Proteomes" id="UP000028582">
    <property type="component" value="Unassembled WGS sequence"/>
</dbReference>
<dbReference type="PANTHER" id="PTHR21227:SF0">
    <property type="entry name" value="TRNA-SPLICING ENDONUCLEASE SUBUNIT SEN2"/>
    <property type="match status" value="1"/>
</dbReference>
<dbReference type="GO" id="GO:0000213">
    <property type="term" value="F:tRNA-intron lyase activity"/>
    <property type="evidence" value="ECO:0007669"/>
    <property type="project" value="UniProtKB-EC"/>
</dbReference>
<comment type="similarity">
    <text evidence="1">Belongs to the tRNA-intron endonuclease family.</text>
</comment>
<protein>
    <recommendedName>
        <fullName evidence="2">tRNA-intron lyase</fullName>
        <ecNumber evidence="2">4.6.1.16</ecNumber>
    </recommendedName>
</protein>